<feature type="domain" description="ChrR-like cupin" evidence="2">
    <location>
        <begin position="38"/>
        <end position="145"/>
    </location>
</feature>
<feature type="chain" id="PRO_5021357240" evidence="1">
    <location>
        <begin position="22"/>
        <end position="160"/>
    </location>
</feature>
<feature type="signal peptide" evidence="1">
    <location>
        <begin position="1"/>
        <end position="21"/>
    </location>
</feature>
<dbReference type="EMBL" id="VFIY01000016">
    <property type="protein sequence ID" value="TPD58918.1"/>
    <property type="molecule type" value="Genomic_DNA"/>
</dbReference>
<evidence type="ECO:0000313" key="4">
    <source>
        <dbReference type="Proteomes" id="UP000319148"/>
    </source>
</evidence>
<evidence type="ECO:0000313" key="3">
    <source>
        <dbReference type="EMBL" id="TPD58918.1"/>
    </source>
</evidence>
<protein>
    <submittedName>
        <fullName evidence="3">Cupin domain-containing protein</fullName>
    </submittedName>
</protein>
<dbReference type="Pfam" id="PF12973">
    <property type="entry name" value="Cupin_7"/>
    <property type="match status" value="1"/>
</dbReference>
<name>A0A501PFJ9_9PROT</name>
<gene>
    <name evidence="3" type="ORF">FIV46_13625</name>
</gene>
<dbReference type="InterPro" id="IPR025979">
    <property type="entry name" value="ChrR-like_cupin_dom"/>
</dbReference>
<sequence length="160" mass="16844">MKGGQQAVAVMIALAVAAQGAAVCAAQGQEDGSAANGMTVVDSSQVPWKKVARPGFPDGQEIKPLHANERISGRTSILKFPTGYIEPRHYHTTGGHSAYILKGKMKMGDKVYGAGEFFYFPANVAHGPNEALEEVEALVWTDGPLDTHLGEPPAGEGKGE</sequence>
<keyword evidence="1" id="KW-0732">Signal</keyword>
<organism evidence="3 4">
    <name type="scientific">Emcibacter nanhaiensis</name>
    <dbReference type="NCBI Taxonomy" id="1505037"/>
    <lineage>
        <taxon>Bacteria</taxon>
        <taxon>Pseudomonadati</taxon>
        <taxon>Pseudomonadota</taxon>
        <taxon>Alphaproteobacteria</taxon>
        <taxon>Emcibacterales</taxon>
        <taxon>Emcibacteraceae</taxon>
        <taxon>Emcibacter</taxon>
    </lineage>
</organism>
<evidence type="ECO:0000256" key="1">
    <source>
        <dbReference type="SAM" id="SignalP"/>
    </source>
</evidence>
<keyword evidence="4" id="KW-1185">Reference proteome</keyword>
<dbReference type="OrthoDB" id="2988517at2"/>
<proteinExistence type="predicted"/>
<dbReference type="AlphaFoldDB" id="A0A501PFJ9"/>
<accession>A0A501PFJ9</accession>
<reference evidence="4" key="1">
    <citation type="submission" date="2019-06" db="EMBL/GenBank/DDBJ databases">
        <title>The complete genome of Emcibacter congregatus ZYLT.</title>
        <authorList>
            <person name="Zhao Z."/>
        </authorList>
    </citation>
    <scope>NUCLEOTIDE SEQUENCE [LARGE SCALE GENOMIC DNA]</scope>
    <source>
        <strain evidence="4">MCCC 1A06723</strain>
    </source>
</reference>
<comment type="caution">
    <text evidence="3">The sequence shown here is derived from an EMBL/GenBank/DDBJ whole genome shotgun (WGS) entry which is preliminary data.</text>
</comment>
<dbReference type="Gene3D" id="2.60.120.10">
    <property type="entry name" value="Jelly Rolls"/>
    <property type="match status" value="1"/>
</dbReference>
<dbReference type="InterPro" id="IPR014710">
    <property type="entry name" value="RmlC-like_jellyroll"/>
</dbReference>
<evidence type="ECO:0000259" key="2">
    <source>
        <dbReference type="Pfam" id="PF12973"/>
    </source>
</evidence>
<dbReference type="Proteomes" id="UP000319148">
    <property type="component" value="Unassembled WGS sequence"/>
</dbReference>
<dbReference type="SUPFAM" id="SSF51182">
    <property type="entry name" value="RmlC-like cupins"/>
    <property type="match status" value="1"/>
</dbReference>
<dbReference type="RefSeq" id="WP_139941495.1">
    <property type="nucleotide sequence ID" value="NZ_JBHSYP010000002.1"/>
</dbReference>
<dbReference type="InterPro" id="IPR011051">
    <property type="entry name" value="RmlC_Cupin_sf"/>
</dbReference>